<reference evidence="7 8" key="2">
    <citation type="journal article" date="2022" name="Mar. Drugs">
        <title>Bioassay-Guided Fractionation Leads to the Detection of Cholic Acid Generated by the Rare Thalassomonas sp.</title>
        <authorList>
            <person name="Pheiffer F."/>
            <person name="Schneider Y.K."/>
            <person name="Hansen E.H."/>
            <person name="Andersen J.H."/>
            <person name="Isaksson J."/>
            <person name="Busche T."/>
            <person name="R C."/>
            <person name="Kalinowski J."/>
            <person name="Zyl L.V."/>
            <person name="Trindade M."/>
        </authorList>
    </citation>
    <scope>NUCLEOTIDE SEQUENCE [LARGE SCALE GENOMIC DNA]</scope>
    <source>
        <strain evidence="7 8">A5K-106</strain>
    </source>
</reference>
<dbReference type="InterPro" id="IPR014755">
    <property type="entry name" value="Cu-Rt/internalin_Ig-like"/>
</dbReference>
<dbReference type="EMBL" id="CP059735">
    <property type="protein sequence ID" value="WDD97359.1"/>
    <property type="molecule type" value="Genomic_DNA"/>
</dbReference>
<evidence type="ECO:0000313" key="8">
    <source>
        <dbReference type="Proteomes" id="UP000032568"/>
    </source>
</evidence>
<feature type="domain" description="SbsA Ig-like" evidence="6">
    <location>
        <begin position="1933"/>
        <end position="2035"/>
    </location>
</feature>
<dbReference type="InterPro" id="IPR053180">
    <property type="entry name" value="Ca-binding_acidic-repeat"/>
</dbReference>
<dbReference type="PANTHER" id="PTHR37467">
    <property type="entry name" value="EXPORTED CALCIUM-BINDING GLYCOPROTEIN-RELATED"/>
    <property type="match status" value="1"/>
</dbReference>
<evidence type="ECO:0000256" key="1">
    <source>
        <dbReference type="ARBA" id="ARBA00004613"/>
    </source>
</evidence>
<gene>
    <name evidence="7" type="ORF">SG35_018765</name>
</gene>
<feature type="domain" description="SbsA Ig-like" evidence="6">
    <location>
        <begin position="1712"/>
        <end position="1818"/>
    </location>
</feature>
<dbReference type="SUPFAM" id="SSF103647">
    <property type="entry name" value="TSP type-3 repeat"/>
    <property type="match status" value="1"/>
</dbReference>
<dbReference type="KEGG" id="tact:SG35_018765"/>
<feature type="domain" description="SbsA Ig-like" evidence="6">
    <location>
        <begin position="1823"/>
        <end position="1924"/>
    </location>
</feature>
<comment type="subcellular location">
    <subcellularLocation>
        <location evidence="1">Secreted</location>
    </subcellularLocation>
</comment>
<feature type="domain" description="SbsA Ig-like" evidence="6">
    <location>
        <begin position="2922"/>
        <end position="3027"/>
    </location>
</feature>
<dbReference type="InterPro" id="IPR018247">
    <property type="entry name" value="EF_Hand_1_Ca_BS"/>
</dbReference>
<feature type="domain" description="SbsA Ig-like" evidence="6">
    <location>
        <begin position="1274"/>
        <end position="1376"/>
    </location>
</feature>
<feature type="domain" description="SbsA Ig-like" evidence="6">
    <location>
        <begin position="3138"/>
        <end position="3245"/>
    </location>
</feature>
<feature type="domain" description="SbsA Ig-like" evidence="6">
    <location>
        <begin position="1053"/>
        <end position="1153"/>
    </location>
</feature>
<dbReference type="Gene3D" id="2.60.120.260">
    <property type="entry name" value="Galactose-binding domain-like"/>
    <property type="match status" value="1"/>
</dbReference>
<dbReference type="PROSITE" id="PS00018">
    <property type="entry name" value="EF_HAND_1"/>
    <property type="match status" value="1"/>
</dbReference>
<dbReference type="Proteomes" id="UP000032568">
    <property type="component" value="Chromosome"/>
</dbReference>
<evidence type="ECO:0000256" key="3">
    <source>
        <dbReference type="ARBA" id="ARBA00022729"/>
    </source>
</evidence>
<dbReference type="SUPFAM" id="SSF49785">
    <property type="entry name" value="Galactose-binding domain-like"/>
    <property type="match status" value="1"/>
</dbReference>
<feature type="domain" description="SbsA Ig-like" evidence="6">
    <location>
        <begin position="832"/>
        <end position="935"/>
    </location>
</feature>
<evidence type="ECO:0000313" key="7">
    <source>
        <dbReference type="EMBL" id="WDD97359.1"/>
    </source>
</evidence>
<feature type="domain" description="SbsA Ig-like" evidence="6">
    <location>
        <begin position="2371"/>
        <end position="2473"/>
    </location>
</feature>
<feature type="domain" description="SbsA Ig-like" evidence="6">
    <location>
        <begin position="2042"/>
        <end position="2141"/>
    </location>
</feature>
<dbReference type="PANTHER" id="PTHR37467:SF1">
    <property type="entry name" value="EXPORTED CALCIUM-BINDING GLYCOPROTEIN"/>
    <property type="match status" value="1"/>
</dbReference>
<proteinExistence type="predicted"/>
<feature type="domain" description="SbsA Ig-like" evidence="6">
    <location>
        <begin position="2702"/>
        <end position="2808"/>
    </location>
</feature>
<feature type="domain" description="SbsA Ig-like" evidence="6">
    <location>
        <begin position="2264"/>
        <end position="2366"/>
    </location>
</feature>
<keyword evidence="2" id="KW-0964">Secreted</keyword>
<reference evidence="7 8" key="1">
    <citation type="journal article" date="2015" name="Genome Announc.">
        <title>Draft Genome Sequences of Marine Isolates of Thalassomonas viridans and Thalassomonas actiniarum.</title>
        <authorList>
            <person name="Olonade I."/>
            <person name="van Zyl L.J."/>
            <person name="Trindade M."/>
        </authorList>
    </citation>
    <scope>NUCLEOTIDE SEQUENCE [LARGE SCALE GENOMIC DNA]</scope>
    <source>
        <strain evidence="7 8">A5K-106</strain>
    </source>
</reference>
<feature type="domain" description="SbsA Ig-like" evidence="6">
    <location>
        <begin position="2481"/>
        <end position="2582"/>
    </location>
</feature>
<protein>
    <submittedName>
        <fullName evidence="7">Ig-like domain-containing protein</fullName>
    </submittedName>
</protein>
<feature type="domain" description="SbsA Ig-like" evidence="6">
    <location>
        <begin position="1159"/>
        <end position="1266"/>
    </location>
</feature>
<feature type="domain" description="SbsA Ig-like" evidence="6">
    <location>
        <begin position="1495"/>
        <end position="1595"/>
    </location>
</feature>
<feature type="compositionally biased region" description="Basic and acidic residues" evidence="5">
    <location>
        <begin position="557"/>
        <end position="566"/>
    </location>
</feature>
<feature type="domain" description="SbsA Ig-like" evidence="6">
    <location>
        <begin position="940"/>
        <end position="1048"/>
    </location>
</feature>
<dbReference type="GO" id="GO:0005509">
    <property type="term" value="F:calcium ion binding"/>
    <property type="evidence" value="ECO:0007669"/>
    <property type="project" value="InterPro"/>
</dbReference>
<feature type="domain" description="SbsA Ig-like" evidence="6">
    <location>
        <begin position="2814"/>
        <end position="2914"/>
    </location>
</feature>
<feature type="domain" description="SbsA Ig-like" evidence="6">
    <location>
        <begin position="2591"/>
        <end position="2697"/>
    </location>
</feature>
<keyword evidence="4" id="KW-0106">Calcium</keyword>
<dbReference type="SUPFAM" id="SSF49373">
    <property type="entry name" value="Invasin/intimin cell-adhesion fragments"/>
    <property type="match status" value="1"/>
</dbReference>
<evidence type="ECO:0000259" key="6">
    <source>
        <dbReference type="Pfam" id="PF13205"/>
    </source>
</evidence>
<keyword evidence="8" id="KW-1185">Reference proteome</keyword>
<dbReference type="InterPro" id="IPR032812">
    <property type="entry name" value="SbsA_Ig"/>
</dbReference>
<organism evidence="7 8">
    <name type="scientific">Thalassomonas actiniarum</name>
    <dbReference type="NCBI Taxonomy" id="485447"/>
    <lineage>
        <taxon>Bacteria</taxon>
        <taxon>Pseudomonadati</taxon>
        <taxon>Pseudomonadota</taxon>
        <taxon>Gammaproteobacteria</taxon>
        <taxon>Alteromonadales</taxon>
        <taxon>Colwelliaceae</taxon>
        <taxon>Thalassomonas</taxon>
    </lineage>
</organism>
<accession>A0AAF0C242</accession>
<dbReference type="InterPro" id="IPR028974">
    <property type="entry name" value="TSP_type-3_rpt"/>
</dbReference>
<feature type="domain" description="SbsA Ig-like" evidence="6">
    <location>
        <begin position="2149"/>
        <end position="2256"/>
    </location>
</feature>
<keyword evidence="3" id="KW-0732">Signal</keyword>
<feature type="domain" description="SbsA Ig-like" evidence="6">
    <location>
        <begin position="721"/>
        <end position="827"/>
    </location>
</feature>
<feature type="compositionally biased region" description="Acidic residues" evidence="5">
    <location>
        <begin position="539"/>
        <end position="549"/>
    </location>
</feature>
<feature type="domain" description="SbsA Ig-like" evidence="6">
    <location>
        <begin position="3032"/>
        <end position="3133"/>
    </location>
</feature>
<name>A0AAF0C242_9GAMM</name>
<dbReference type="RefSeq" id="WP_152646801.1">
    <property type="nucleotide sequence ID" value="NZ_CP059735.1"/>
</dbReference>
<evidence type="ECO:0000256" key="2">
    <source>
        <dbReference type="ARBA" id="ARBA00022525"/>
    </source>
</evidence>
<dbReference type="Pfam" id="PF18884">
    <property type="entry name" value="TSP3_bac"/>
    <property type="match status" value="5"/>
</dbReference>
<feature type="domain" description="SbsA Ig-like" evidence="6">
    <location>
        <begin position="1381"/>
        <end position="1483"/>
    </location>
</feature>
<dbReference type="Gene3D" id="2.60.40.1220">
    <property type="match status" value="21"/>
</dbReference>
<dbReference type="InterPro" id="IPR059100">
    <property type="entry name" value="TSP3_bac"/>
</dbReference>
<evidence type="ECO:0000256" key="4">
    <source>
        <dbReference type="ARBA" id="ARBA00022837"/>
    </source>
</evidence>
<feature type="region of interest" description="Disordered" evidence="5">
    <location>
        <begin position="433"/>
        <end position="491"/>
    </location>
</feature>
<dbReference type="InterPro" id="IPR008979">
    <property type="entry name" value="Galactose-bd-like_sf"/>
</dbReference>
<feature type="region of interest" description="Disordered" evidence="5">
    <location>
        <begin position="506"/>
        <end position="619"/>
    </location>
</feature>
<feature type="domain" description="SbsA Ig-like" evidence="6">
    <location>
        <begin position="1601"/>
        <end position="1707"/>
    </location>
</feature>
<feature type="domain" description="SbsA Ig-like" evidence="6">
    <location>
        <begin position="614"/>
        <end position="716"/>
    </location>
</feature>
<evidence type="ECO:0000256" key="5">
    <source>
        <dbReference type="SAM" id="MobiDB-lite"/>
    </source>
</evidence>
<feature type="compositionally biased region" description="Polar residues" evidence="5">
    <location>
        <begin position="601"/>
        <end position="619"/>
    </location>
</feature>
<dbReference type="Pfam" id="PF13205">
    <property type="entry name" value="Big_5"/>
    <property type="match status" value="24"/>
</dbReference>
<dbReference type="Gene3D" id="2.60.40.1080">
    <property type="match status" value="1"/>
</dbReference>
<sequence>MKTGRFSQTTGKGFLDTLRQYLPAVFLLTCFSFTSLPYANENKDDDELPGPPEIIDIPDAGPVLNEDCIATILNRQTQVNTDGTFVIPNVPVPQGAFRVRVVCDRADGSVDNGQSPFVLGNPNGETLFDEISFADDDPVPVSIEISSPALELTPEANGVQLVTTGTLPDGTEIDITLADTGTFYLVSNPAIATVSDDGFINAVSSGTLLVTATHEGVIATIQLTVNLTLDADDDGLPDDFESLNAVNPGGANLSRLPGVTVDASSFSGSNVPDRAIDGNIFTSWFTSVGDAANKRSAPFIEVLLPDDVDVAQVRLLGNRTNPVGFDFFAGRIQAFDVADNEVFNSGEVLLPAPSRDLAVPLDVDMIRRIRFTATDDESNTPGLSEFQILSRPGGIGLDLNDDGDALLDFDLDGLNNTEEFNLGTSIFLNDTDGDGLDDAQEGSLGSNPLLSDTDGDGLLDGSEVNPTSDSDGDGIINMLDPDSDNDLLPDGVELALGLDPLRADTNFNGIPDGSEDSDNDGLPNSEEVLENTDPLNPDTDGDGLLDGEEVLPGADGHITDPLRADTDGDGMDDGYESQFGLDPTDPNDALDDPDNDGLTNLEESQLGTDPFNNDTVPPAVSQITPLDTASDVPTNSVIVVRFNEQLLDTSITDGVISLTNGVPITGDLSLSNDLLSVTFTPDEQLPGLTTLAVEVQGIRDIAGNLMVGSFNSSFTTAEFVDDIRPTVIRTSPLSSSSNVPVNAPFTMEFSEPMDPATLIPANIIVRDNITFSNVPGMIQVDPDGRVASFVPDSTFAIGRSHSVFVTTNTQDVSGNALQFQHNFSFTTAFVQDSERPNFIASSPKNFDSTIPVNALIQLQFDEPMNIVDAVRGVIVTTPGGTVDGSIALEDANRRISFTSASALAPNTTHTVNVSTGLTDLVGNPIDNPISFSFDTDDVGDVIRPSFTQADPVNNRSDVPTNMAARITFNERFNDLTLNSSSFFIEKTNPCCFPVTSTIVVANDRLSATLTPDNPLEPLTSYRVRLNTGARDLANNLYTGTSVPTNFSTGAGQDNNAPVVDNLSLEDGLTGVPANARIQIRLSEPVNLVNLPTDSMTLSLGGSDIPGTVSLSSDRRTIIFTPDAPLAAGLYQLNLTGLTDIAGNTGIAFNSSFTALDTVDNTRPTASSVSPVNGSNSVAADASMSVTFSERINPLTLNSGNFFVEKTTGGTVRIAGDLSLSADGLTATFTPLTPLLPGFTYRIRTFNSIQDLSGNAFSGSSVPSNFTIGGGEPADTTKPQVQLITPNNGASDIGVINTSVVVTFTESLNPGTVTSSTMELYANSVRLFPSISRSSDNRTVTLRDNLPGNSTITVIITDDVTDLAGNAMDNFTSEFSTVAPTDTGRPSVFSQRPGNGASNVATDLSLVLFTNEPMDITTLPGALHISQNGDAVPGTIAITGDGRNIEFTPDADWQPDALIQVFLDTNAKDTSGNSIFNYQGSFRTQADGSSDSPFVIRESLFQQNTNELLTNSFFDIEFSEALDPTTVNSTNAFIQENFSGGGLISATVNLLGGDTIRITPNAALATGTNYFYRLLPGLRDLDGQAPNFGNFTRFFRTGSGGDNTAPNVLAVSPPDAAIDIPTNAVIRLLVDELTDLSSVNDTNVQLNDGSGNAIACTISSQNFTDGQQEILIVPHAPLKENTLHQLTLDGITDLVGNSISVQTTSFTTGIQPDTVSPALVRTNPFNGATNVAVNSVVDFEVTEALDPARFQHAGTTLRDNTTFQNLAVTSSLSSDARKVTVAPDNPLLVNRSHSVFRSGNTMTDYANNQLFNWTFSFTTSFDPDTTAPQVAGISPSDGLADIARNARVQIDFDEPIRTSSLDGITLSDSGGTLTVSKQFSNGNRTVTLVPQNLLTENSLHTVSIANIEDLSNNLLTGPVTSSFTTEDGVDFFRPTLAVADPVNNSTNVPTNMVAHISFNERLNPLSVNSDTFFIEQTSPCCPKVTGTVAVSADLLHASFTPDEPLKPRTNYRIRMFSGARDFADNTYSSTSVPANFITGDGADNSAPDFIGSSLADGISNVPANAVISVRLDEAVTLVDLAGDAIVVSTGGVPVNGTISLSSDRRTIFFTPSALLAIGNYQIDVSGLTDLAGNTSGAFSSNFEVTNSNADTTRPTLVSTSPVNGAATVASNAVISATLSERVNPLTVNSGSVFVEQTSGGTARIAGSLSLSNNDQTISFTPLNPLVAEQTYRLRMFNSVQDLAGNTYASTSVPTSFTIDPAGLQDTTAPTVQVITPPDGATDVSLVNNPVVITFSESLRPNTVNSNTVEFFANGSRLFPSRSLSSDNRTLFVNDTLPANSLITLVLTDGISDLSGNALANFSSEFTTAPALDTGRPSVVGQRPNNGASNVPVDNNFTLFINEPMDELTINDALNVTQNGVLVSGTTDITGDGRSITFTPDTPWSDNALIQIFLDPSARDTSGNALNNYQGSFRTVLADANIAPAVINESLFQQSTNNVLVNSRFDIKFNQPLDPSTVNNTNVELRENFGSSNLVTATVTLVGDRIIRITPDANLSDSSNYFYRLFNGLRDLDGQQPTFGNFTRFFATGTDEDNSAPGIVSVSPPDSSVDIPINALIRVLFDEQVNMTALSDSNIEINDGSGGAISCSISSQSFADGQFLVSVVPHNPLSANTAYDLTVSGVEDLAGNIVSSQTTSFTTGVQPDTVSPVFVRNTPVSGSVDVPVNAVIEMEVNEPLDPAIFVHIGVLIRENTGFTNLPFSQSLSADARTMMFVPDSGLALNSSHSVFRSGAVPTDYAGNSFFMPTTSFTTSAVEDLTAPTVLAISPENNLTQVPINGVIEVHFDEPLQSDGLSNITLSDSAGDIDLLFALSNGNRNLLITPRNPLNANELHTLTIDGVKDLADNVIAAPVVSLFTTEDSVDFSRPLLASVDPFNNATNVPTNLVAQVSFNERVNPLSVTTSSFFIESTNPCCPAVAGTVQVASNLLSATFTPDSNLDTSHSYRIRLLTGVRDLANNTYASTSVPANFTTSDAEDNTAPVVTGISPIDGFTDVPVNSQIMVEFDEAIRNESLASITLSDTGGTVAVSKSLSNGNRRVTLTPISALASSELHTVDISGVEDLATNVLAAPVSSSFTTGSNTDSTRPTLVSITPANSSSNVPVGTTSVAVFSEPINALTLPGNFFIERTSPCCTAVSGSYSLSADQMTVTFTPDEDLVNNTSYRVRTLSGLRDLANNSFNGTSVPSNFTTEP</sequence>
<dbReference type="Gene3D" id="4.10.1080.10">
    <property type="entry name" value="TSP type-3 repeat"/>
    <property type="match status" value="1"/>
</dbReference>
<dbReference type="InterPro" id="IPR008964">
    <property type="entry name" value="Invasin/intimin_cell_adhesion"/>
</dbReference>